<keyword evidence="1 3" id="KW-0732">Signal</keyword>
<reference evidence="6" key="1">
    <citation type="submission" date="2022-07" db="EMBL/GenBank/DDBJ databases">
        <authorList>
            <person name="Li W.-J."/>
            <person name="Deng Q.-Q."/>
        </authorList>
    </citation>
    <scope>NUCLEOTIDE SEQUENCE</scope>
    <source>
        <strain evidence="6">SYSU M60031</strain>
    </source>
</reference>
<feature type="domain" description="Peptidoglycan hydrolase PcsB coiled-coil" evidence="5">
    <location>
        <begin position="92"/>
        <end position="164"/>
    </location>
</feature>
<dbReference type="Proteomes" id="UP001156102">
    <property type="component" value="Unassembled WGS sequence"/>
</dbReference>
<protein>
    <submittedName>
        <fullName evidence="6">Peptidoglycan DD-metalloendopeptidase family protein</fullName>
    </submittedName>
</protein>
<dbReference type="Pfam" id="PF01551">
    <property type="entry name" value="Peptidase_M23"/>
    <property type="match status" value="1"/>
</dbReference>
<keyword evidence="2" id="KW-0175">Coiled coil</keyword>
<evidence type="ECO:0000313" key="6">
    <source>
        <dbReference type="EMBL" id="MCP8969283.1"/>
    </source>
</evidence>
<evidence type="ECO:0000313" key="7">
    <source>
        <dbReference type="Proteomes" id="UP001156102"/>
    </source>
</evidence>
<feature type="signal peptide" evidence="3">
    <location>
        <begin position="1"/>
        <end position="26"/>
    </location>
</feature>
<organism evidence="6 7">
    <name type="scientific">Ectobacillus ponti</name>
    <dbReference type="NCBI Taxonomy" id="2961894"/>
    <lineage>
        <taxon>Bacteria</taxon>
        <taxon>Bacillati</taxon>
        <taxon>Bacillota</taxon>
        <taxon>Bacilli</taxon>
        <taxon>Bacillales</taxon>
        <taxon>Bacillaceae</taxon>
        <taxon>Ectobacillus</taxon>
    </lineage>
</organism>
<dbReference type="Pfam" id="PF24568">
    <property type="entry name" value="CC_PcsB"/>
    <property type="match status" value="1"/>
</dbReference>
<dbReference type="Gene3D" id="2.70.70.10">
    <property type="entry name" value="Glucose Permease (Domain IIA)"/>
    <property type="match status" value="1"/>
</dbReference>
<accession>A0AA42BTB0</accession>
<feature type="coiled-coil region" evidence="2">
    <location>
        <begin position="36"/>
        <end position="105"/>
    </location>
</feature>
<dbReference type="Gene3D" id="6.10.250.3150">
    <property type="match status" value="1"/>
</dbReference>
<dbReference type="EMBL" id="JANCLT010000005">
    <property type="protein sequence ID" value="MCP8969283.1"/>
    <property type="molecule type" value="Genomic_DNA"/>
</dbReference>
<dbReference type="PANTHER" id="PTHR21666">
    <property type="entry name" value="PEPTIDASE-RELATED"/>
    <property type="match status" value="1"/>
</dbReference>
<proteinExistence type="predicted"/>
<dbReference type="InterPro" id="IPR057309">
    <property type="entry name" value="PcsB_CC"/>
</dbReference>
<feature type="chain" id="PRO_5041304700" evidence="3">
    <location>
        <begin position="27"/>
        <end position="393"/>
    </location>
</feature>
<dbReference type="PANTHER" id="PTHR21666:SF270">
    <property type="entry name" value="MUREIN HYDROLASE ACTIVATOR ENVC"/>
    <property type="match status" value="1"/>
</dbReference>
<dbReference type="InterPro" id="IPR011055">
    <property type="entry name" value="Dup_hybrid_motif"/>
</dbReference>
<dbReference type="InterPro" id="IPR016047">
    <property type="entry name" value="M23ase_b-sheet_dom"/>
</dbReference>
<dbReference type="CDD" id="cd12797">
    <property type="entry name" value="M23_peptidase"/>
    <property type="match status" value="1"/>
</dbReference>
<evidence type="ECO:0000259" key="5">
    <source>
        <dbReference type="Pfam" id="PF24568"/>
    </source>
</evidence>
<dbReference type="SUPFAM" id="SSF51261">
    <property type="entry name" value="Duplicated hybrid motif"/>
    <property type="match status" value="1"/>
</dbReference>
<evidence type="ECO:0000256" key="2">
    <source>
        <dbReference type="SAM" id="Coils"/>
    </source>
</evidence>
<name>A0AA42BTB0_9BACI</name>
<gene>
    <name evidence="6" type="ORF">NK662_12110</name>
</gene>
<evidence type="ECO:0000259" key="4">
    <source>
        <dbReference type="Pfam" id="PF01551"/>
    </source>
</evidence>
<sequence>MKGRRLHIALAAGLLLTPAAMPSAQAESAGSIEQTIRQKAAEKQVLQEQMDQLKEQVQQFDLAMEKNQLELEHIQNEMHATEDAIAEKKQSIQQLQIKIEQRQDVLKKRLAALQTQPRTSMVTDILLETKSFADLLDKLYSVNLIFQSDQQILNQQQEDQTLLGQQMKSVEEKKTVLRSLKSDLQAKQTQLEENQKQKEAVLQTLLQQFQQTVSEMMSAEEEKQVLQAQAAAAAALAREAKQKRTLTVSPAPVAPQAASPSASAGFIKPAAGAYSSGFGSRSDGNHKGLDIAASGTVPIAAAAAGTVIRSYYSASYGNVVFISHRIHGQAYTTVYAHMRTRTVSAGQSVSQGQQIGIMGNTGMSEGQHLHFEVHEGDWNLAKSNAVDPRKYLP</sequence>
<keyword evidence="7" id="KW-1185">Reference proteome</keyword>
<dbReference type="AlphaFoldDB" id="A0AA42BTB0"/>
<feature type="domain" description="M23ase beta-sheet core" evidence="4">
    <location>
        <begin position="285"/>
        <end position="382"/>
    </location>
</feature>
<feature type="coiled-coil region" evidence="2">
    <location>
        <begin position="167"/>
        <end position="243"/>
    </location>
</feature>
<dbReference type="RefSeq" id="WP_254759193.1">
    <property type="nucleotide sequence ID" value="NZ_JANCLT010000005.1"/>
</dbReference>
<comment type="caution">
    <text evidence="6">The sequence shown here is derived from an EMBL/GenBank/DDBJ whole genome shotgun (WGS) entry which is preliminary data.</text>
</comment>
<evidence type="ECO:0000256" key="3">
    <source>
        <dbReference type="SAM" id="SignalP"/>
    </source>
</evidence>
<dbReference type="GO" id="GO:0004222">
    <property type="term" value="F:metalloendopeptidase activity"/>
    <property type="evidence" value="ECO:0007669"/>
    <property type="project" value="TreeGrafter"/>
</dbReference>
<dbReference type="InterPro" id="IPR050570">
    <property type="entry name" value="Cell_wall_metabolism_enzyme"/>
</dbReference>
<evidence type="ECO:0000256" key="1">
    <source>
        <dbReference type="ARBA" id="ARBA00022729"/>
    </source>
</evidence>